<accession>A0A811N3P2</accession>
<sequence>MGESQRASSSLHIVVFPWLAFGHMIPFLELSKRLARRGHAFTFVATPRNAARLGAVPPELSARVRVVTLDLPAVQGLPDGA</sequence>
<dbReference type="EMBL" id="CAJGYO010000003">
    <property type="protein sequence ID" value="CAD6220344.1"/>
    <property type="molecule type" value="Genomic_DNA"/>
</dbReference>
<dbReference type="OrthoDB" id="784816at2759"/>
<organism evidence="1 2">
    <name type="scientific">Miscanthus lutarioriparius</name>
    <dbReference type="NCBI Taxonomy" id="422564"/>
    <lineage>
        <taxon>Eukaryota</taxon>
        <taxon>Viridiplantae</taxon>
        <taxon>Streptophyta</taxon>
        <taxon>Embryophyta</taxon>
        <taxon>Tracheophyta</taxon>
        <taxon>Spermatophyta</taxon>
        <taxon>Magnoliopsida</taxon>
        <taxon>Liliopsida</taxon>
        <taxon>Poales</taxon>
        <taxon>Poaceae</taxon>
        <taxon>PACMAD clade</taxon>
        <taxon>Panicoideae</taxon>
        <taxon>Andropogonodae</taxon>
        <taxon>Andropogoneae</taxon>
        <taxon>Saccharinae</taxon>
        <taxon>Miscanthus</taxon>
    </lineage>
</organism>
<evidence type="ECO:0000313" key="2">
    <source>
        <dbReference type="Proteomes" id="UP000604825"/>
    </source>
</evidence>
<protein>
    <submittedName>
        <fullName evidence="1">Uncharacterized protein</fullName>
    </submittedName>
</protein>
<comment type="caution">
    <text evidence="1">The sequence shown here is derived from an EMBL/GenBank/DDBJ whole genome shotgun (WGS) entry which is preliminary data.</text>
</comment>
<name>A0A811N3P2_9POAL</name>
<dbReference type="SUPFAM" id="SSF53756">
    <property type="entry name" value="UDP-Glycosyltransferase/glycogen phosphorylase"/>
    <property type="match status" value="1"/>
</dbReference>
<dbReference type="AlphaFoldDB" id="A0A811N3P2"/>
<gene>
    <name evidence="1" type="ORF">NCGR_LOCUS13855</name>
</gene>
<proteinExistence type="predicted"/>
<keyword evidence="2" id="KW-1185">Reference proteome</keyword>
<dbReference type="Proteomes" id="UP000604825">
    <property type="component" value="Unassembled WGS sequence"/>
</dbReference>
<reference evidence="1" key="1">
    <citation type="submission" date="2020-10" db="EMBL/GenBank/DDBJ databases">
        <authorList>
            <person name="Han B."/>
            <person name="Lu T."/>
            <person name="Zhao Q."/>
            <person name="Huang X."/>
            <person name="Zhao Y."/>
        </authorList>
    </citation>
    <scope>NUCLEOTIDE SEQUENCE</scope>
</reference>
<evidence type="ECO:0000313" key="1">
    <source>
        <dbReference type="EMBL" id="CAD6220344.1"/>
    </source>
</evidence>
<dbReference type="Gene3D" id="3.40.50.2000">
    <property type="entry name" value="Glycogen Phosphorylase B"/>
    <property type="match status" value="1"/>
</dbReference>